<protein>
    <submittedName>
        <fullName evidence="2">Uncharacterized protein</fullName>
    </submittedName>
</protein>
<name>A0A316VAI7_9BASI</name>
<proteinExistence type="predicted"/>
<dbReference type="InterPro" id="IPR025494">
    <property type="entry name" value="DUF4385"/>
</dbReference>
<feature type="region of interest" description="Disordered" evidence="1">
    <location>
        <begin position="95"/>
        <end position="122"/>
    </location>
</feature>
<sequence length="171" mass="20048">MSGFPYTLPYKRLDLRKLPHLYRPGKGEQGVLMVEPYKSELLPNWKFKDPQSARKSSQRLRIQFDEYLEQGDFIGADMARKFIQMGFTRSRRYANHKGGRKYAVKEDGTRGEQLPRSDVEDPVKAESAQIFKNVLEEIKVDQKYAQLRTEFEKKYANTPIPIFKDEQNPVK</sequence>
<dbReference type="AlphaFoldDB" id="A0A316VAI7"/>
<dbReference type="InParanoid" id="A0A316VAI7"/>
<gene>
    <name evidence="2" type="ORF">FA14DRAFT_125141</name>
</gene>
<dbReference type="OrthoDB" id="2589819at2759"/>
<evidence type="ECO:0000313" key="2">
    <source>
        <dbReference type="EMBL" id="PWN34460.1"/>
    </source>
</evidence>
<reference evidence="2 3" key="1">
    <citation type="journal article" date="2018" name="Mol. Biol. Evol.">
        <title>Broad Genomic Sampling Reveals a Smut Pathogenic Ancestry of the Fungal Clade Ustilaginomycotina.</title>
        <authorList>
            <person name="Kijpornyongpan T."/>
            <person name="Mondo S.J."/>
            <person name="Barry K."/>
            <person name="Sandor L."/>
            <person name="Lee J."/>
            <person name="Lipzen A."/>
            <person name="Pangilinan J."/>
            <person name="LaButti K."/>
            <person name="Hainaut M."/>
            <person name="Henrissat B."/>
            <person name="Grigoriev I.V."/>
            <person name="Spatafora J.W."/>
            <person name="Aime M.C."/>
        </authorList>
    </citation>
    <scope>NUCLEOTIDE SEQUENCE [LARGE SCALE GENOMIC DNA]</scope>
    <source>
        <strain evidence="2 3">MCA 3882</strain>
    </source>
</reference>
<evidence type="ECO:0000313" key="3">
    <source>
        <dbReference type="Proteomes" id="UP000245771"/>
    </source>
</evidence>
<accession>A0A316VAI7</accession>
<dbReference type="RefSeq" id="XP_025354762.1">
    <property type="nucleotide sequence ID" value="XM_025496686.1"/>
</dbReference>
<dbReference type="Proteomes" id="UP000245771">
    <property type="component" value="Unassembled WGS sequence"/>
</dbReference>
<feature type="compositionally biased region" description="Basic and acidic residues" evidence="1">
    <location>
        <begin position="103"/>
        <end position="122"/>
    </location>
</feature>
<organism evidence="2 3">
    <name type="scientific">Meira miltonrushii</name>
    <dbReference type="NCBI Taxonomy" id="1280837"/>
    <lineage>
        <taxon>Eukaryota</taxon>
        <taxon>Fungi</taxon>
        <taxon>Dikarya</taxon>
        <taxon>Basidiomycota</taxon>
        <taxon>Ustilaginomycotina</taxon>
        <taxon>Exobasidiomycetes</taxon>
        <taxon>Exobasidiales</taxon>
        <taxon>Brachybasidiaceae</taxon>
        <taxon>Meira</taxon>
    </lineage>
</organism>
<dbReference type="Pfam" id="PF14328">
    <property type="entry name" value="DUF4385"/>
    <property type="match status" value="1"/>
</dbReference>
<dbReference type="GeneID" id="37018467"/>
<keyword evidence="3" id="KW-1185">Reference proteome</keyword>
<dbReference type="EMBL" id="KZ819604">
    <property type="protein sequence ID" value="PWN34460.1"/>
    <property type="molecule type" value="Genomic_DNA"/>
</dbReference>
<evidence type="ECO:0000256" key="1">
    <source>
        <dbReference type="SAM" id="MobiDB-lite"/>
    </source>
</evidence>